<name>A0ABZ1HQ46_STRPH</name>
<sequence length="121" mass="12880">MGIELNTDGWLEESRSSYDTVAASYADQMRNLLDETPAEREFLALFADLVHTSGGGPVADVGCGPGRITAHLSALKIRHLEDAGHGAGVSRCSCTRAGRVRLSGLKIVCRFSDRGSSDFPA</sequence>
<dbReference type="RefSeq" id="WP_326761664.1">
    <property type="nucleotide sequence ID" value="NZ_CP109135.1"/>
</dbReference>
<proteinExistence type="predicted"/>
<dbReference type="Proteomes" id="UP001340816">
    <property type="component" value="Chromosome"/>
</dbReference>
<keyword evidence="2" id="KW-1185">Reference proteome</keyword>
<dbReference type="Gene3D" id="3.40.50.150">
    <property type="entry name" value="Vaccinia Virus protein VP39"/>
    <property type="match status" value="1"/>
</dbReference>
<gene>
    <name evidence="1" type="ORF">OHB35_44460</name>
</gene>
<evidence type="ECO:0000313" key="2">
    <source>
        <dbReference type="Proteomes" id="UP001340816"/>
    </source>
</evidence>
<evidence type="ECO:0008006" key="3">
    <source>
        <dbReference type="Google" id="ProtNLM"/>
    </source>
</evidence>
<dbReference type="SUPFAM" id="SSF53335">
    <property type="entry name" value="S-adenosyl-L-methionine-dependent methyltransferases"/>
    <property type="match status" value="1"/>
</dbReference>
<dbReference type="EMBL" id="CP109135">
    <property type="protein sequence ID" value="WSD19728.1"/>
    <property type="molecule type" value="Genomic_DNA"/>
</dbReference>
<organism evidence="1 2">
    <name type="scientific">Streptomyces phaeochromogenes</name>
    <dbReference type="NCBI Taxonomy" id="1923"/>
    <lineage>
        <taxon>Bacteria</taxon>
        <taxon>Bacillati</taxon>
        <taxon>Actinomycetota</taxon>
        <taxon>Actinomycetes</taxon>
        <taxon>Kitasatosporales</taxon>
        <taxon>Streptomycetaceae</taxon>
        <taxon>Streptomyces</taxon>
        <taxon>Streptomyces phaeochromogenes group</taxon>
    </lineage>
</organism>
<protein>
    <recommendedName>
        <fullName evidence="3">Methyltransferase domain-containing protein</fullName>
    </recommendedName>
</protein>
<reference evidence="1 2" key="1">
    <citation type="submission" date="2022-10" db="EMBL/GenBank/DDBJ databases">
        <title>The complete genomes of actinobacterial strains from the NBC collection.</title>
        <authorList>
            <person name="Joergensen T.S."/>
            <person name="Alvarez Arevalo M."/>
            <person name="Sterndorff E.B."/>
            <person name="Faurdal D."/>
            <person name="Vuksanovic O."/>
            <person name="Mourched A.-S."/>
            <person name="Charusanti P."/>
            <person name="Shaw S."/>
            <person name="Blin K."/>
            <person name="Weber T."/>
        </authorList>
    </citation>
    <scope>NUCLEOTIDE SEQUENCE [LARGE SCALE GENOMIC DNA]</scope>
    <source>
        <strain evidence="1 2">NBC 01752</strain>
    </source>
</reference>
<accession>A0ABZ1HQ46</accession>
<evidence type="ECO:0000313" key="1">
    <source>
        <dbReference type="EMBL" id="WSD19728.1"/>
    </source>
</evidence>
<dbReference type="InterPro" id="IPR029063">
    <property type="entry name" value="SAM-dependent_MTases_sf"/>
</dbReference>